<dbReference type="Pfam" id="PF02776">
    <property type="entry name" value="TPP_enzyme_N"/>
    <property type="match status" value="1"/>
</dbReference>
<dbReference type="SUPFAM" id="SSF52518">
    <property type="entry name" value="Thiamin diphosphate-binding fold (THDP-binding)"/>
    <property type="match status" value="2"/>
</dbReference>
<dbReference type="RefSeq" id="WP_259539392.1">
    <property type="nucleotide sequence ID" value="NZ_JANLCJ010000004.1"/>
</dbReference>
<dbReference type="InterPro" id="IPR011766">
    <property type="entry name" value="TPP_enzyme_TPP-bd"/>
</dbReference>
<dbReference type="InterPro" id="IPR029061">
    <property type="entry name" value="THDP-binding"/>
</dbReference>
<organism evidence="7 8">
    <name type="scientific">Herbiconiux daphne</name>
    <dbReference type="NCBI Taxonomy" id="2970914"/>
    <lineage>
        <taxon>Bacteria</taxon>
        <taxon>Bacillati</taxon>
        <taxon>Actinomycetota</taxon>
        <taxon>Actinomycetes</taxon>
        <taxon>Micrococcales</taxon>
        <taxon>Microbacteriaceae</taxon>
        <taxon>Herbiconiux</taxon>
    </lineage>
</organism>
<dbReference type="Gene3D" id="3.40.50.1220">
    <property type="entry name" value="TPP-binding domain"/>
    <property type="match status" value="1"/>
</dbReference>
<gene>
    <name evidence="7" type="ORF">N1032_12330</name>
</gene>
<dbReference type="InterPro" id="IPR045229">
    <property type="entry name" value="TPP_enz"/>
</dbReference>
<dbReference type="CDD" id="cd07035">
    <property type="entry name" value="TPP_PYR_POX_like"/>
    <property type="match status" value="1"/>
</dbReference>
<evidence type="ECO:0000313" key="8">
    <source>
        <dbReference type="Proteomes" id="UP001165586"/>
    </source>
</evidence>
<proteinExistence type="inferred from homology"/>
<dbReference type="PANTHER" id="PTHR18968:SF167">
    <property type="entry name" value="ACETOLACTATE SYNTHASE LARGE SUBUNIT ILVB2-RELATED"/>
    <property type="match status" value="1"/>
</dbReference>
<dbReference type="SUPFAM" id="SSF52467">
    <property type="entry name" value="DHS-like NAD/FAD-binding domain"/>
    <property type="match status" value="1"/>
</dbReference>
<comment type="similarity">
    <text evidence="1 3">Belongs to the TPP enzyme family.</text>
</comment>
<dbReference type="EMBL" id="JANLCJ010000004">
    <property type="protein sequence ID" value="MCS5734527.1"/>
    <property type="molecule type" value="Genomic_DNA"/>
</dbReference>
<dbReference type="InterPro" id="IPR000399">
    <property type="entry name" value="TPP-bd_CS"/>
</dbReference>
<dbReference type="InterPro" id="IPR012000">
    <property type="entry name" value="Thiamin_PyroP_enz_cen_dom"/>
</dbReference>
<dbReference type="Pfam" id="PF00205">
    <property type="entry name" value="TPP_enzyme_M"/>
    <property type="match status" value="1"/>
</dbReference>
<evidence type="ECO:0000313" key="7">
    <source>
        <dbReference type="EMBL" id="MCS5734527.1"/>
    </source>
</evidence>
<feature type="domain" description="Thiamine pyrophosphate enzyme central" evidence="4">
    <location>
        <begin position="195"/>
        <end position="322"/>
    </location>
</feature>
<keyword evidence="8" id="KW-1185">Reference proteome</keyword>
<evidence type="ECO:0000259" key="6">
    <source>
        <dbReference type="Pfam" id="PF02776"/>
    </source>
</evidence>
<dbReference type="Gene3D" id="3.40.50.970">
    <property type="match status" value="2"/>
</dbReference>
<dbReference type="PROSITE" id="PS00187">
    <property type="entry name" value="TPP_ENZYMES"/>
    <property type="match status" value="1"/>
</dbReference>
<evidence type="ECO:0000256" key="2">
    <source>
        <dbReference type="ARBA" id="ARBA00023052"/>
    </source>
</evidence>
<evidence type="ECO:0000259" key="4">
    <source>
        <dbReference type="Pfam" id="PF00205"/>
    </source>
</evidence>
<comment type="caution">
    <text evidence="7">The sequence shown here is derived from an EMBL/GenBank/DDBJ whole genome shotgun (WGS) entry which is preliminary data.</text>
</comment>
<dbReference type="InterPro" id="IPR012001">
    <property type="entry name" value="Thiamin_PyroP_enz_TPP-bd_dom"/>
</dbReference>
<dbReference type="CDD" id="cd00568">
    <property type="entry name" value="TPP_enzymes"/>
    <property type="match status" value="1"/>
</dbReference>
<keyword evidence="2 3" id="KW-0786">Thiamine pyrophosphate</keyword>
<reference evidence="7" key="1">
    <citation type="submission" date="2022-08" db="EMBL/GenBank/DDBJ databases">
        <authorList>
            <person name="Deng Y."/>
            <person name="Han X.-F."/>
            <person name="Zhang Y.-Q."/>
        </authorList>
    </citation>
    <scope>NUCLEOTIDE SEQUENCE</scope>
    <source>
        <strain evidence="7">CPCC 203386</strain>
    </source>
</reference>
<evidence type="ECO:0000256" key="3">
    <source>
        <dbReference type="RuleBase" id="RU362132"/>
    </source>
</evidence>
<feature type="domain" description="Thiamine pyrophosphate enzyme N-terminal TPP-binding" evidence="6">
    <location>
        <begin position="3"/>
        <end position="121"/>
    </location>
</feature>
<dbReference type="PANTHER" id="PTHR18968">
    <property type="entry name" value="THIAMINE PYROPHOSPHATE ENZYMES"/>
    <property type="match status" value="1"/>
</dbReference>
<evidence type="ECO:0000256" key="1">
    <source>
        <dbReference type="ARBA" id="ARBA00007812"/>
    </source>
</evidence>
<dbReference type="NCBIfam" id="NF006122">
    <property type="entry name" value="PRK08266.1"/>
    <property type="match status" value="1"/>
</dbReference>
<feature type="domain" description="Thiamine pyrophosphate enzyme TPP-binding" evidence="5">
    <location>
        <begin position="384"/>
        <end position="522"/>
    </location>
</feature>
<evidence type="ECO:0000259" key="5">
    <source>
        <dbReference type="Pfam" id="PF02775"/>
    </source>
</evidence>
<accession>A0ABT2H3M6</accession>
<dbReference type="Proteomes" id="UP001165586">
    <property type="component" value="Unassembled WGS sequence"/>
</dbReference>
<name>A0ABT2H3M6_9MICO</name>
<sequence length="540" mass="56680">MEMSGGEALARQLVLEGVTDLFGVPGVQLDFAVDGLAQVRDQLVFRHTRHEQAAAYMADGYARSTGKIGVCMVVPGPGMLNAMAALSTAYACSSPVLAIVGQIPSALIGGGHGILHEVNDQTRTLGTVTKWTGIALTPQEVPGLVHEAFRQLRTGSPAPVGIEIPPDVLKARAEITLVDEPIEPAPVVPDERAVRNAATLLAAAERPVIYVGGGVLAAEASGELRELAELIQAPVVMSLHGRGALDNRHPLALSSLAGRDVLRAADVVLVVGSRFIDGHAHPLVTAAGAKVILLNSREHDLGEPRRSDVDVLSDARLGLAALSEVLTAVERPEQGAVLDAVRTRAEELVALVEPQASWVRALREAIPDDGVLVNELTQIGFLAEVGYPVYGPHTYITPGYQGTLGYGFATALGAKAGNPERVVVSINGDGGFGWNLQELATAKLHGIGLITVVFADGTFGNVQRMQKDQFDGRIYATDLANPDFVKLAEAFGVAGVRVSTPDALVTAIREGAASGEPLLIEVPTGKGLPSPWHLIHEPKA</sequence>
<protein>
    <submittedName>
        <fullName evidence="7">Thiamine pyrophosphate-binding protein</fullName>
    </submittedName>
</protein>
<dbReference type="Pfam" id="PF02775">
    <property type="entry name" value="TPP_enzyme_C"/>
    <property type="match status" value="1"/>
</dbReference>
<dbReference type="InterPro" id="IPR029035">
    <property type="entry name" value="DHS-like_NAD/FAD-binding_dom"/>
</dbReference>